<dbReference type="InterPro" id="IPR003661">
    <property type="entry name" value="HisK_dim/P_dom"/>
</dbReference>
<dbReference type="SMART" id="SM00388">
    <property type="entry name" value="HisKA"/>
    <property type="match status" value="1"/>
</dbReference>
<dbReference type="InterPro" id="IPR013656">
    <property type="entry name" value="PAS_4"/>
</dbReference>
<dbReference type="CDD" id="cd16921">
    <property type="entry name" value="HATPase_FilI-like"/>
    <property type="match status" value="1"/>
</dbReference>
<feature type="domain" description="Histidine kinase" evidence="6">
    <location>
        <begin position="693"/>
        <end position="906"/>
    </location>
</feature>
<dbReference type="RefSeq" id="WP_052551568.1">
    <property type="nucleotide sequence ID" value="NZ_JMCC02000052.1"/>
</dbReference>
<evidence type="ECO:0000313" key="9">
    <source>
        <dbReference type="EMBL" id="KIG15526.1"/>
    </source>
</evidence>
<dbReference type="EC" id="2.7.13.3" evidence="2"/>
<evidence type="ECO:0000256" key="3">
    <source>
        <dbReference type="ARBA" id="ARBA00022553"/>
    </source>
</evidence>
<sequence length="914" mass="103111">MTIVDYSVEQATKVAGPDPTRGDLHAALRADARALDFVLDAGGDGLAYWDWARERVWLSPSLCAALQTPRDTDAEHIPMPDRRAIERMLDHYRAQDRDTASHYEGGLRWQRSDGTVLRTRDQCVIVRGDGVNPSGLLCTHQVQASGTVQFGDSDSLSQILESLPQFVWTCRPDGVCDYLSPQWVRYTGTPAHLQLGWNWLEQVHPDDREQTQASWQAAVEGQGAYTQEFRLRASDGRYRWFSTRAVPIFDGHGQLVKWLGSNTDIQELRDAQDRLAQINGELEARVLERTTALQEANAQLEIAQRISHIGSWSYCPATGEVEWSDELFRILGRSPGAPIPSVAEQRKAFPPDSLARLDQALDHTHATGEDYELEVELIRPDDERRVAISRGRRVLDANGLRILVGTFQDVSDLVYAQRDRDLSAERLRMATSAARMGVWDWDIRRDQLTWDEQMHALYGRLPGRDPGSYETWAAALHPSDRAASEAAVKAAIEGSGEFDTGFRVVGPGDEIRHIHSVGKVFYDEHGEPYRMLGVNRDMSAKREAELALLANKRLLEQFVRYVPAAIAMVDTELRYIQASARWIRDYQLDEDNLIGRSHYEIFPETPARWKQVHQRALRGAIESSTDDPFPRADGSMDWLHWEVRPWHRPDGEIGGLLFFTQVTTQRKRMEMLLQRQRDDLERSNRDLEHFAYAASHDLQEPLRAVAGCAQILQHKYHDALDESANSLIGHIVDGADRMRILITDLLTYSRVSSHGADFGYVDTNAALGQALTNLDSGIAETGARVQYGALPPVSGDATQLSQLFQNLIGNALKYRSDAPPRVEISAKQDKDDWLFCVRDNGIGIERDYFDRVFVLFQRLHTRAEYPGTGIGLALCKKIVERHDGRIWVESTVGQGTSFYFTLPASPCAERGEHP</sequence>
<comment type="caution">
    <text evidence="9">The sequence shown here is derived from an EMBL/GenBank/DDBJ whole genome shotgun (WGS) entry which is preliminary data.</text>
</comment>
<dbReference type="SMART" id="SM00387">
    <property type="entry name" value="HATPase_c"/>
    <property type="match status" value="1"/>
</dbReference>
<dbReference type="Gene3D" id="3.30.565.10">
    <property type="entry name" value="Histidine kinase-like ATPase, C-terminal domain"/>
    <property type="match status" value="1"/>
</dbReference>
<dbReference type="CDD" id="cd00082">
    <property type="entry name" value="HisKA"/>
    <property type="match status" value="1"/>
</dbReference>
<evidence type="ECO:0000256" key="4">
    <source>
        <dbReference type="ARBA" id="ARBA00022679"/>
    </source>
</evidence>
<dbReference type="Pfam" id="PF02518">
    <property type="entry name" value="HATPase_c"/>
    <property type="match status" value="1"/>
</dbReference>
<dbReference type="InterPro" id="IPR000700">
    <property type="entry name" value="PAS-assoc_C"/>
</dbReference>
<dbReference type="PROSITE" id="PS50112">
    <property type="entry name" value="PAS"/>
    <property type="match status" value="1"/>
</dbReference>
<feature type="domain" description="PAC" evidence="8">
    <location>
        <begin position="623"/>
        <end position="675"/>
    </location>
</feature>
<dbReference type="SUPFAM" id="SSF55874">
    <property type="entry name" value="ATPase domain of HSP90 chaperone/DNA topoisomerase II/histidine kinase"/>
    <property type="match status" value="1"/>
</dbReference>
<dbReference type="Gene3D" id="1.10.287.130">
    <property type="match status" value="1"/>
</dbReference>
<dbReference type="SUPFAM" id="SSF55785">
    <property type="entry name" value="PYP-like sensor domain (PAS domain)"/>
    <property type="match status" value="5"/>
</dbReference>
<dbReference type="SUPFAM" id="SSF47384">
    <property type="entry name" value="Homodimeric domain of signal transducing histidine kinase"/>
    <property type="match status" value="1"/>
</dbReference>
<dbReference type="InterPro" id="IPR052162">
    <property type="entry name" value="Sensor_kinase/Photoreceptor"/>
</dbReference>
<reference evidence="9 10" key="1">
    <citation type="submission" date="2014-12" db="EMBL/GenBank/DDBJ databases">
        <title>Genome assembly of Enhygromyxa salina DSM 15201.</title>
        <authorList>
            <person name="Sharma G."/>
            <person name="Subramanian S."/>
        </authorList>
    </citation>
    <scope>NUCLEOTIDE SEQUENCE [LARGE SCALE GENOMIC DNA]</scope>
    <source>
        <strain evidence="9 10">DSM 15201</strain>
    </source>
</reference>
<dbReference type="Proteomes" id="UP000031599">
    <property type="component" value="Unassembled WGS sequence"/>
</dbReference>
<dbReference type="FunFam" id="3.30.450.20:FF:000099">
    <property type="entry name" value="Sensory box sensor histidine kinase"/>
    <property type="match status" value="1"/>
</dbReference>
<dbReference type="PROSITE" id="PS50113">
    <property type="entry name" value="PAC"/>
    <property type="match status" value="3"/>
</dbReference>
<dbReference type="InterPro" id="IPR036890">
    <property type="entry name" value="HATPase_C_sf"/>
</dbReference>
<keyword evidence="4" id="KW-0808">Transferase</keyword>
<proteinExistence type="predicted"/>
<organism evidence="9 10">
    <name type="scientific">Enhygromyxa salina</name>
    <dbReference type="NCBI Taxonomy" id="215803"/>
    <lineage>
        <taxon>Bacteria</taxon>
        <taxon>Pseudomonadati</taxon>
        <taxon>Myxococcota</taxon>
        <taxon>Polyangia</taxon>
        <taxon>Nannocystales</taxon>
        <taxon>Nannocystaceae</taxon>
        <taxon>Enhygromyxa</taxon>
    </lineage>
</organism>
<dbReference type="PANTHER" id="PTHR43304">
    <property type="entry name" value="PHYTOCHROME-LIKE PROTEIN CPH1"/>
    <property type="match status" value="1"/>
</dbReference>
<evidence type="ECO:0000259" key="6">
    <source>
        <dbReference type="PROSITE" id="PS50109"/>
    </source>
</evidence>
<dbReference type="PRINTS" id="PR00344">
    <property type="entry name" value="BCTRLSENSOR"/>
</dbReference>
<feature type="domain" description="PAS" evidence="7">
    <location>
        <begin position="152"/>
        <end position="222"/>
    </location>
</feature>
<evidence type="ECO:0000259" key="7">
    <source>
        <dbReference type="PROSITE" id="PS50112"/>
    </source>
</evidence>
<dbReference type="GO" id="GO:0000155">
    <property type="term" value="F:phosphorelay sensor kinase activity"/>
    <property type="evidence" value="ECO:0007669"/>
    <property type="project" value="InterPro"/>
</dbReference>
<name>A0A0C2CWW8_9BACT</name>
<dbReference type="Gene3D" id="3.30.450.20">
    <property type="entry name" value="PAS domain"/>
    <property type="match status" value="4"/>
</dbReference>
<evidence type="ECO:0000256" key="5">
    <source>
        <dbReference type="ARBA" id="ARBA00022777"/>
    </source>
</evidence>
<dbReference type="AlphaFoldDB" id="A0A0C2CWW8"/>
<dbReference type="InterPro" id="IPR003594">
    <property type="entry name" value="HATPase_dom"/>
</dbReference>
<evidence type="ECO:0000259" key="8">
    <source>
        <dbReference type="PROSITE" id="PS50113"/>
    </source>
</evidence>
<comment type="catalytic activity">
    <reaction evidence="1">
        <text>ATP + protein L-histidine = ADP + protein N-phospho-L-histidine.</text>
        <dbReference type="EC" id="2.7.13.3"/>
    </reaction>
</comment>
<protein>
    <recommendedName>
        <fullName evidence="2">histidine kinase</fullName>
        <ecNumber evidence="2">2.7.13.3</ecNumber>
    </recommendedName>
</protein>
<dbReference type="EMBL" id="JMCC02000052">
    <property type="protein sequence ID" value="KIG15526.1"/>
    <property type="molecule type" value="Genomic_DNA"/>
</dbReference>
<dbReference type="InterPro" id="IPR013655">
    <property type="entry name" value="PAS_fold_3"/>
</dbReference>
<dbReference type="SMART" id="SM00086">
    <property type="entry name" value="PAC"/>
    <property type="match status" value="4"/>
</dbReference>
<evidence type="ECO:0000256" key="1">
    <source>
        <dbReference type="ARBA" id="ARBA00000085"/>
    </source>
</evidence>
<dbReference type="Pfam" id="PF08447">
    <property type="entry name" value="PAS_3"/>
    <property type="match status" value="2"/>
</dbReference>
<dbReference type="InterPro" id="IPR000014">
    <property type="entry name" value="PAS"/>
</dbReference>
<evidence type="ECO:0000256" key="2">
    <source>
        <dbReference type="ARBA" id="ARBA00012438"/>
    </source>
</evidence>
<dbReference type="InterPro" id="IPR036097">
    <property type="entry name" value="HisK_dim/P_sf"/>
</dbReference>
<dbReference type="PROSITE" id="PS50109">
    <property type="entry name" value="HIS_KIN"/>
    <property type="match status" value="1"/>
</dbReference>
<dbReference type="Pfam" id="PF00512">
    <property type="entry name" value="HisKA"/>
    <property type="match status" value="1"/>
</dbReference>
<dbReference type="InterPro" id="IPR001610">
    <property type="entry name" value="PAC"/>
</dbReference>
<dbReference type="InterPro" id="IPR005467">
    <property type="entry name" value="His_kinase_dom"/>
</dbReference>
<dbReference type="PANTHER" id="PTHR43304:SF1">
    <property type="entry name" value="PAC DOMAIN-CONTAINING PROTEIN"/>
    <property type="match status" value="1"/>
</dbReference>
<accession>A0A0C2CWW8</accession>
<feature type="domain" description="PAC" evidence="8">
    <location>
        <begin position="498"/>
        <end position="550"/>
    </location>
</feature>
<dbReference type="NCBIfam" id="TIGR00229">
    <property type="entry name" value="sensory_box"/>
    <property type="match status" value="2"/>
</dbReference>
<dbReference type="InterPro" id="IPR035965">
    <property type="entry name" value="PAS-like_dom_sf"/>
</dbReference>
<dbReference type="InterPro" id="IPR004358">
    <property type="entry name" value="Sig_transdc_His_kin-like_C"/>
</dbReference>
<keyword evidence="5 9" id="KW-0418">Kinase</keyword>
<dbReference type="Pfam" id="PF08448">
    <property type="entry name" value="PAS_4"/>
    <property type="match status" value="1"/>
</dbReference>
<dbReference type="FunFam" id="3.30.565.10:FF:000006">
    <property type="entry name" value="Sensor histidine kinase WalK"/>
    <property type="match status" value="1"/>
</dbReference>
<keyword evidence="3" id="KW-0597">Phosphoprotein</keyword>
<feature type="domain" description="PAC" evidence="8">
    <location>
        <begin position="225"/>
        <end position="277"/>
    </location>
</feature>
<dbReference type="SMART" id="SM00091">
    <property type="entry name" value="PAS"/>
    <property type="match status" value="3"/>
</dbReference>
<evidence type="ECO:0000313" key="10">
    <source>
        <dbReference type="Proteomes" id="UP000031599"/>
    </source>
</evidence>
<dbReference type="CDD" id="cd00130">
    <property type="entry name" value="PAS"/>
    <property type="match status" value="4"/>
</dbReference>
<dbReference type="Gene3D" id="2.10.70.100">
    <property type="match status" value="1"/>
</dbReference>
<gene>
    <name evidence="9" type="ORF">DB30_05549</name>
</gene>